<dbReference type="EMBL" id="JAUSQU010000001">
    <property type="protein sequence ID" value="MDP9842976.1"/>
    <property type="molecule type" value="Genomic_DNA"/>
</dbReference>
<evidence type="ECO:0000313" key="2">
    <source>
        <dbReference type="Proteomes" id="UP001225356"/>
    </source>
</evidence>
<dbReference type="Proteomes" id="UP001225356">
    <property type="component" value="Unassembled WGS sequence"/>
</dbReference>
<sequence length="56" mass="6118">MTTDDIADFAALDPFFRIIEKELQGVADGKLAVFNAVGWPHVGVVHDNQHGEIAIK</sequence>
<keyword evidence="2" id="KW-1185">Reference proteome</keyword>
<comment type="caution">
    <text evidence="1">The sequence shown here is derived from an EMBL/GenBank/DDBJ whole genome shotgun (WGS) entry which is preliminary data.</text>
</comment>
<gene>
    <name evidence="1" type="ORF">J2853_002187</name>
</gene>
<dbReference type="RefSeq" id="WP_307556862.1">
    <property type="nucleotide sequence ID" value="NZ_JAUSQU010000001.1"/>
</dbReference>
<organism evidence="1 2">
    <name type="scientific">Streptosporangium lutulentum</name>
    <dbReference type="NCBI Taxonomy" id="1461250"/>
    <lineage>
        <taxon>Bacteria</taxon>
        <taxon>Bacillati</taxon>
        <taxon>Actinomycetota</taxon>
        <taxon>Actinomycetes</taxon>
        <taxon>Streptosporangiales</taxon>
        <taxon>Streptosporangiaceae</taxon>
        <taxon>Streptosporangium</taxon>
    </lineage>
</organism>
<protein>
    <submittedName>
        <fullName evidence="1">Uncharacterized protein</fullName>
    </submittedName>
</protein>
<reference evidence="1 2" key="1">
    <citation type="submission" date="2023-07" db="EMBL/GenBank/DDBJ databases">
        <title>Sequencing the genomes of 1000 actinobacteria strains.</title>
        <authorList>
            <person name="Klenk H.-P."/>
        </authorList>
    </citation>
    <scope>NUCLEOTIDE SEQUENCE [LARGE SCALE GENOMIC DNA]</scope>
    <source>
        <strain evidence="1 2">DSM 46740</strain>
    </source>
</reference>
<proteinExistence type="predicted"/>
<accession>A0ABT9Q9A3</accession>
<name>A0ABT9Q9A3_9ACTN</name>
<evidence type="ECO:0000313" key="1">
    <source>
        <dbReference type="EMBL" id="MDP9842976.1"/>
    </source>
</evidence>